<sequence>MSFPKLQEAFGSNSIRVGAIALDREHAIELAGELLVSSGRVTPEYTAEMVDVLESHGPYFVLAPGIAIAHSKPSDAVISTGLSLLTLAEPIPFGNTANDPVRLVLGMSAIDHNTHIEMLAELSALLGDVRTVNSLLNATDTEQIRALL</sequence>
<dbReference type="InterPro" id="IPR051351">
    <property type="entry name" value="Ascorbate-PTS_EIIA_comp"/>
</dbReference>
<dbReference type="Pfam" id="PF00359">
    <property type="entry name" value="PTS_EIIA_2"/>
    <property type="match status" value="1"/>
</dbReference>
<organism evidence="12">
    <name type="scientific">freshwater metagenome</name>
    <dbReference type="NCBI Taxonomy" id="449393"/>
    <lineage>
        <taxon>unclassified sequences</taxon>
        <taxon>metagenomes</taxon>
        <taxon>ecological metagenomes</taxon>
    </lineage>
</organism>
<gene>
    <name evidence="12" type="ORF">UFOPK1909_00539</name>
</gene>
<dbReference type="AlphaFoldDB" id="A0A6J6I9G0"/>
<dbReference type="CDD" id="cd00211">
    <property type="entry name" value="PTS_IIA_fru"/>
    <property type="match status" value="1"/>
</dbReference>
<accession>A0A6J6I9G0</accession>
<evidence type="ECO:0000256" key="1">
    <source>
        <dbReference type="ARBA" id="ARBA00004496"/>
    </source>
</evidence>
<evidence type="ECO:0000256" key="7">
    <source>
        <dbReference type="ARBA" id="ARBA00022777"/>
    </source>
</evidence>
<evidence type="ECO:0000256" key="6">
    <source>
        <dbReference type="ARBA" id="ARBA00022683"/>
    </source>
</evidence>
<dbReference type="PROSITE" id="PS51094">
    <property type="entry name" value="PTS_EIIA_TYPE_2"/>
    <property type="match status" value="1"/>
</dbReference>
<comment type="function">
    <text evidence="8">The phosphoenolpyruvate-dependent sugar phosphotransferase system (sugar PTS), a major carbohydrate active transport system, catalyzes the phosphorylation of incoming sugar substrates concomitantly with their translocation across the cell membrane. The enzyme II UlaABC PTS system is involved in ascorbate transport.</text>
</comment>
<keyword evidence="7" id="KW-0418">Kinase</keyword>
<proteinExistence type="predicted"/>
<keyword evidence="4" id="KW-0597">Phosphoprotein</keyword>
<evidence type="ECO:0000256" key="10">
    <source>
        <dbReference type="ARBA" id="ARBA00042072"/>
    </source>
</evidence>
<evidence type="ECO:0000256" key="3">
    <source>
        <dbReference type="ARBA" id="ARBA00022490"/>
    </source>
</evidence>
<evidence type="ECO:0000313" key="12">
    <source>
        <dbReference type="EMBL" id="CAB4620619.1"/>
    </source>
</evidence>
<dbReference type="InterPro" id="IPR002178">
    <property type="entry name" value="PTS_EIIA_type-2_dom"/>
</dbReference>
<evidence type="ECO:0000256" key="8">
    <source>
        <dbReference type="ARBA" id="ARBA00037387"/>
    </source>
</evidence>
<keyword evidence="5" id="KW-0808">Transferase</keyword>
<dbReference type="GO" id="GO:0005737">
    <property type="term" value="C:cytoplasm"/>
    <property type="evidence" value="ECO:0007669"/>
    <property type="project" value="UniProtKB-SubCell"/>
</dbReference>
<dbReference type="PANTHER" id="PTHR36203:SF1">
    <property type="entry name" value="ASCORBATE-SPECIFIC PTS SYSTEM EIIA COMPONENT"/>
    <property type="match status" value="1"/>
</dbReference>
<dbReference type="PANTHER" id="PTHR36203">
    <property type="entry name" value="ASCORBATE-SPECIFIC PTS SYSTEM EIIA COMPONENT"/>
    <property type="match status" value="1"/>
</dbReference>
<keyword evidence="6" id="KW-0598">Phosphotransferase system</keyword>
<dbReference type="GO" id="GO:0009401">
    <property type="term" value="P:phosphoenolpyruvate-dependent sugar phosphotransferase system"/>
    <property type="evidence" value="ECO:0007669"/>
    <property type="project" value="UniProtKB-KW"/>
</dbReference>
<evidence type="ECO:0000256" key="9">
    <source>
        <dbReference type="ARBA" id="ARBA00041175"/>
    </source>
</evidence>
<dbReference type="InterPro" id="IPR016152">
    <property type="entry name" value="PTrfase/Anion_transptr"/>
</dbReference>
<keyword evidence="2" id="KW-0813">Transport</keyword>
<comment type="subcellular location">
    <subcellularLocation>
        <location evidence="1">Cytoplasm</location>
    </subcellularLocation>
</comment>
<name>A0A6J6I9G0_9ZZZZ</name>
<evidence type="ECO:0000256" key="5">
    <source>
        <dbReference type="ARBA" id="ARBA00022679"/>
    </source>
</evidence>
<dbReference type="GO" id="GO:0016301">
    <property type="term" value="F:kinase activity"/>
    <property type="evidence" value="ECO:0007669"/>
    <property type="project" value="UniProtKB-KW"/>
</dbReference>
<evidence type="ECO:0000256" key="4">
    <source>
        <dbReference type="ARBA" id="ARBA00022553"/>
    </source>
</evidence>
<dbReference type="EMBL" id="CAEZVD010000042">
    <property type="protein sequence ID" value="CAB4620619.1"/>
    <property type="molecule type" value="Genomic_DNA"/>
</dbReference>
<reference evidence="12" key="1">
    <citation type="submission" date="2020-05" db="EMBL/GenBank/DDBJ databases">
        <authorList>
            <person name="Chiriac C."/>
            <person name="Salcher M."/>
            <person name="Ghai R."/>
            <person name="Kavagutti S V."/>
        </authorList>
    </citation>
    <scope>NUCLEOTIDE SEQUENCE</scope>
</reference>
<dbReference type="Gene3D" id="3.40.930.10">
    <property type="entry name" value="Mannitol-specific EII, Chain A"/>
    <property type="match status" value="1"/>
</dbReference>
<protein>
    <recommendedName>
        <fullName evidence="9">Ascorbate-specific PTS system EIIA component</fullName>
    </recommendedName>
    <alternativeName>
        <fullName evidence="10">Ascorbate-specific phosphotransferase enzyme IIA component</fullName>
    </alternativeName>
</protein>
<evidence type="ECO:0000256" key="2">
    <source>
        <dbReference type="ARBA" id="ARBA00022448"/>
    </source>
</evidence>
<keyword evidence="3" id="KW-0963">Cytoplasm</keyword>
<dbReference type="SUPFAM" id="SSF55804">
    <property type="entry name" value="Phoshotransferase/anion transport protein"/>
    <property type="match status" value="1"/>
</dbReference>
<feature type="domain" description="PTS EIIA type-2" evidence="11">
    <location>
        <begin position="8"/>
        <end position="148"/>
    </location>
</feature>
<evidence type="ECO:0000259" key="11">
    <source>
        <dbReference type="PROSITE" id="PS51094"/>
    </source>
</evidence>